<evidence type="ECO:0008006" key="3">
    <source>
        <dbReference type="Google" id="ProtNLM"/>
    </source>
</evidence>
<dbReference type="EMBL" id="JAHKRT010000006">
    <property type="protein sequence ID" value="MBU3078680.1"/>
    <property type="molecule type" value="Genomic_DNA"/>
</dbReference>
<evidence type="ECO:0000313" key="2">
    <source>
        <dbReference type="Proteomes" id="UP000776276"/>
    </source>
</evidence>
<name>A0ABS6BK79_9SPHN</name>
<dbReference type="PANTHER" id="PTHR35580:SF1">
    <property type="entry name" value="PHYTASE-LIKE DOMAIN-CONTAINING PROTEIN"/>
    <property type="match status" value="1"/>
</dbReference>
<dbReference type="Proteomes" id="UP000776276">
    <property type="component" value="Unassembled WGS sequence"/>
</dbReference>
<proteinExistence type="predicted"/>
<reference evidence="1 2" key="1">
    <citation type="submission" date="2021-06" db="EMBL/GenBank/DDBJ databases">
        <title>Sphingomonas sp. XMGL2, whole genome shotgun sequencing project.</title>
        <authorList>
            <person name="Zhao G."/>
            <person name="Shen L."/>
        </authorList>
    </citation>
    <scope>NUCLEOTIDE SEQUENCE [LARGE SCALE GENOMIC DNA]</scope>
    <source>
        <strain evidence="1 2">XMGL2</strain>
    </source>
</reference>
<keyword evidence="2" id="KW-1185">Reference proteome</keyword>
<dbReference type="PANTHER" id="PTHR35580">
    <property type="entry name" value="CELL SURFACE GLYCOPROTEIN (S-LAYER PROTEIN)-LIKE PROTEIN"/>
    <property type="match status" value="1"/>
</dbReference>
<sequence>MTNLSGGLIGLSILSGSEAATNFMNFSSSLTANVDSAAVTKAKAAFITPATVAPWQNDTPLTNPSWAQLEQIIGARTIISPSSNSAIAGLPDVQATFTTYKALDQLRVLAEQAAKAGTSPTDRDKLQTAFNKGLDQLKTYLGSAVTDQLRLGFSQPATQVKSIGVQPDVTTKVSGRGVADNRDDPVAGLAGNEVLRVSLSKVGASTYVDVDLSTVNGGNPPTLDQVAAALNNAISQDPPINQANGQPLTGANGQVLSAFKSKFTVTKGTDGEWGLTLSPYGVETIGLDEASAPNAVMATSGQAYFANTGKDVDKTNTPQPVSVMRFDNLDGSAVRTVVGTIGGVDENATAVARKEEADAAAALKTDKPASWDDEDEHQITPPTIYKQTTANAMVTDADGFTYVVGTTAGKVGANVSDGLDDLFLTKMDSEGKVVWQHALGEVGDAKGAAISLAPNGDVVVAGTVTGDLKGGTSTDTNMLVTRFTANGEQTFTTSFGTLGNDSATAVTVGADGSIYVGGKTAAGNGNAYVARVDGTGKVLERTSLADSGGNDFVSGLAVDNSGNLLVLTREGSGSKIHQLSGAALTTETGVIDLGNVDARSIAVSANGKIAVAGSASTPVAAGTQANALSGGTDGFVTRLDAGLANATTSYVGTASNDQIDSIAFMGDDLYVGGRTRGLLSGLAVRGTVDGFVGKLDAGGSFTVTAQFGQSGVTTEPVRVSVAQNGGGSAVRSLGFSRGAINPPTVTTLVAQTNLHQPEYTSYTNPVTGKTSKFLVGGDSFEIAVDGKQPRSIMIDKTETMSTLADKIRSIVGDSAFVSTTKNDDGTVSLQILGKDGHPVELIAGPKGSDALAALGITPGKIDIPAQPGKDDPKVRPGGTYGLNLDNAYDLTSSKTAQAAAAAINKAISMIQTAYRSLYWSSTDAQIVDGTKGGGGTAYQAAQLANYKAGLARLSGISV</sequence>
<protein>
    <recommendedName>
        <fullName evidence="3">Transcriptional regulator</fullName>
    </recommendedName>
</protein>
<dbReference type="RefSeq" id="WP_216325286.1">
    <property type="nucleotide sequence ID" value="NZ_JAHKRT010000006.1"/>
</dbReference>
<evidence type="ECO:0000313" key="1">
    <source>
        <dbReference type="EMBL" id="MBU3078680.1"/>
    </source>
</evidence>
<gene>
    <name evidence="1" type="ORF">KOF26_12460</name>
</gene>
<dbReference type="InterPro" id="IPR052918">
    <property type="entry name" value="Motility_Chemotaxis_Reg"/>
</dbReference>
<organism evidence="1 2">
    <name type="scientific">Sphingomonas quercus</name>
    <dbReference type="NCBI Taxonomy" id="2842451"/>
    <lineage>
        <taxon>Bacteria</taxon>
        <taxon>Pseudomonadati</taxon>
        <taxon>Pseudomonadota</taxon>
        <taxon>Alphaproteobacteria</taxon>
        <taxon>Sphingomonadales</taxon>
        <taxon>Sphingomonadaceae</taxon>
        <taxon>Sphingomonas</taxon>
    </lineage>
</organism>
<comment type="caution">
    <text evidence="1">The sequence shown here is derived from an EMBL/GenBank/DDBJ whole genome shotgun (WGS) entry which is preliminary data.</text>
</comment>
<accession>A0ABS6BK79</accession>